<evidence type="ECO:0000313" key="2">
    <source>
        <dbReference type="Proteomes" id="UP001239111"/>
    </source>
</evidence>
<name>A0ACC2PQH0_9HYME</name>
<evidence type="ECO:0000313" key="1">
    <source>
        <dbReference type="EMBL" id="KAJ8684597.1"/>
    </source>
</evidence>
<dbReference type="Proteomes" id="UP001239111">
    <property type="component" value="Chromosome 1"/>
</dbReference>
<dbReference type="EMBL" id="CM056741">
    <property type="protein sequence ID" value="KAJ8684597.1"/>
    <property type="molecule type" value="Genomic_DNA"/>
</dbReference>
<accession>A0ACC2PQH0</accession>
<organism evidence="1 2">
    <name type="scientific">Eretmocerus hayati</name>
    <dbReference type="NCBI Taxonomy" id="131215"/>
    <lineage>
        <taxon>Eukaryota</taxon>
        <taxon>Metazoa</taxon>
        <taxon>Ecdysozoa</taxon>
        <taxon>Arthropoda</taxon>
        <taxon>Hexapoda</taxon>
        <taxon>Insecta</taxon>
        <taxon>Pterygota</taxon>
        <taxon>Neoptera</taxon>
        <taxon>Endopterygota</taxon>
        <taxon>Hymenoptera</taxon>
        <taxon>Apocrita</taxon>
        <taxon>Proctotrupomorpha</taxon>
        <taxon>Chalcidoidea</taxon>
        <taxon>Aphelinidae</taxon>
        <taxon>Aphelininae</taxon>
        <taxon>Eretmocerus</taxon>
    </lineage>
</organism>
<sequence length="133" mass="15125">MYNPFLLNELNESFEGAVRKEVPAGLQKTSNEYRNPFEHLSTESKCLQVDTKAGQYKKPLICPIAGVTVSKLTDTNLDLRTDDVPIVRFPVAEGLQRLFEMDGLFEATLDHYEFLRANKYSEFLSGRTMGLNM</sequence>
<keyword evidence="2" id="KW-1185">Reference proteome</keyword>
<gene>
    <name evidence="1" type="ORF">QAD02_020389</name>
</gene>
<reference evidence="1" key="1">
    <citation type="submission" date="2023-04" db="EMBL/GenBank/DDBJ databases">
        <title>A chromosome-level genome assembly of the parasitoid wasp Eretmocerus hayati.</title>
        <authorList>
            <person name="Zhong Y."/>
            <person name="Liu S."/>
            <person name="Liu Y."/>
        </authorList>
    </citation>
    <scope>NUCLEOTIDE SEQUENCE</scope>
    <source>
        <strain evidence="1">ZJU_SS_LIU_2023</strain>
    </source>
</reference>
<proteinExistence type="predicted"/>
<protein>
    <submittedName>
        <fullName evidence="1">Uncharacterized protein</fullName>
    </submittedName>
</protein>
<comment type="caution">
    <text evidence="1">The sequence shown here is derived from an EMBL/GenBank/DDBJ whole genome shotgun (WGS) entry which is preliminary data.</text>
</comment>